<proteinExistence type="predicted"/>
<feature type="region of interest" description="Disordered" evidence="1">
    <location>
        <begin position="314"/>
        <end position="359"/>
    </location>
</feature>
<evidence type="ECO:0000259" key="3">
    <source>
        <dbReference type="Pfam" id="PF00884"/>
    </source>
</evidence>
<reference evidence="4 5" key="1">
    <citation type="journal article" date="2016" name="Nat. Commun.">
        <title>Ectomycorrhizal ecology is imprinted in the genome of the dominant symbiotic fungus Cenococcum geophilum.</title>
        <authorList>
            <consortium name="DOE Joint Genome Institute"/>
            <person name="Peter M."/>
            <person name="Kohler A."/>
            <person name="Ohm R.A."/>
            <person name="Kuo A."/>
            <person name="Krutzmann J."/>
            <person name="Morin E."/>
            <person name="Arend M."/>
            <person name="Barry K.W."/>
            <person name="Binder M."/>
            <person name="Choi C."/>
            <person name="Clum A."/>
            <person name="Copeland A."/>
            <person name="Grisel N."/>
            <person name="Haridas S."/>
            <person name="Kipfer T."/>
            <person name="LaButti K."/>
            <person name="Lindquist E."/>
            <person name="Lipzen A."/>
            <person name="Maire R."/>
            <person name="Meier B."/>
            <person name="Mihaltcheva S."/>
            <person name="Molinier V."/>
            <person name="Murat C."/>
            <person name="Poggeler S."/>
            <person name="Quandt C.A."/>
            <person name="Sperisen C."/>
            <person name="Tritt A."/>
            <person name="Tisserant E."/>
            <person name="Crous P.W."/>
            <person name="Henrissat B."/>
            <person name="Nehls U."/>
            <person name="Egli S."/>
            <person name="Spatafora J.W."/>
            <person name="Grigoriev I.V."/>
            <person name="Martin F.M."/>
        </authorList>
    </citation>
    <scope>NUCLEOTIDE SEQUENCE [LARGE SCALE GENOMIC DNA]</scope>
    <source>
        <strain evidence="4 5">CBS 207.34</strain>
    </source>
</reference>
<keyword evidence="5" id="KW-1185">Reference proteome</keyword>
<dbReference type="OrthoDB" id="103349at2759"/>
<dbReference type="Gene3D" id="3.40.720.10">
    <property type="entry name" value="Alkaline Phosphatase, subunit A"/>
    <property type="match status" value="1"/>
</dbReference>
<keyword evidence="2" id="KW-1133">Transmembrane helix</keyword>
<dbReference type="InterPro" id="IPR017850">
    <property type="entry name" value="Alkaline_phosphatase_core_sf"/>
</dbReference>
<dbReference type="Pfam" id="PF00884">
    <property type="entry name" value="Sulfatase"/>
    <property type="match status" value="1"/>
</dbReference>
<protein>
    <submittedName>
        <fullName evidence="4">Alkaline phosphatase-like protein</fullName>
    </submittedName>
</protein>
<feature type="transmembrane region" description="Helical" evidence="2">
    <location>
        <begin position="224"/>
        <end position="244"/>
    </location>
</feature>
<feature type="transmembrane region" description="Helical" evidence="2">
    <location>
        <begin position="62"/>
        <end position="84"/>
    </location>
</feature>
<evidence type="ECO:0000313" key="5">
    <source>
        <dbReference type="Proteomes" id="UP000250140"/>
    </source>
</evidence>
<accession>A0A8E2JL82</accession>
<evidence type="ECO:0000256" key="1">
    <source>
        <dbReference type="SAM" id="MobiDB-lite"/>
    </source>
</evidence>
<feature type="region of interest" description="Disordered" evidence="1">
    <location>
        <begin position="901"/>
        <end position="924"/>
    </location>
</feature>
<dbReference type="Proteomes" id="UP000250140">
    <property type="component" value="Unassembled WGS sequence"/>
</dbReference>
<name>A0A8E2JL82_9PEZI</name>
<gene>
    <name evidence="4" type="ORF">AOQ84DRAFT_329151</name>
</gene>
<dbReference type="AlphaFoldDB" id="A0A8E2JL82"/>
<dbReference type="InterPro" id="IPR052701">
    <property type="entry name" value="GAG_Ulvan_Degrading_Sulfatases"/>
</dbReference>
<dbReference type="EMBL" id="KV751147">
    <property type="protein sequence ID" value="OCL01334.1"/>
    <property type="molecule type" value="Genomic_DNA"/>
</dbReference>
<feature type="domain" description="Sulfatase N-terminal" evidence="3">
    <location>
        <begin position="595"/>
        <end position="764"/>
    </location>
</feature>
<sequence length="924" mass="104068">MESTTSTSLPSAKRTIETLLGSPTLLLKAKYQFSLLIISSFSSKLLHLYTHRSSLPVLLSLLYLPTFILPDLILILCSKLLLFRQDRASFCAPRKVLGAIITIVTATASAAQISFYVETGGEIQWLAAGSLASDPGGIHMLMTGLPVFTISLLAFFAAAWLATPSFYDVTDNLLGGIFNAFKQLRVFMSTGRRSYMRIPDELNLDSSLHDEELPDKPVPSMRRALAISIAVISVIVTCITLQIVRPTTPPYAHMSGSLPFTMFESLFSNPRNTEFCLPHPREHVKFPFNEVFGNVTVEPAHDLFPGWMPQSETCHPKRHHSGDHGELSTLPSAQDGSEEYYESWVEPRGDRHRKHRPKVYNPSCDPLRITNLDKHILEPFEAVLSTQRPSIKHVVLLTLESTRKDMFPFRKESPIYDKILSTYEDASAAQHELNQKLSQLTPVADILTGETSGFDHPAENNGGEPSQTNWKSKLNEFHGGINVHGAITGSAFTFKSLLGSHCGVEPLPVDFTEEIKGRIYQPCVPQILDLFNEQQKNESSEKTSNKPNDKADFLSSPWESVLVQSITDQFDSQDILDEHMGFKNIVMKSTLLNPSSKYYPPKQEECNYFGFPETEVLPYLRDIFTKAEQDNRRLFLSHVTSTTHHPYSTPSNWTEHEDYLAKRRWGSEDSFNRYLNTIKYQDEWIGTIFDLLEEVGIFDQTLVVIVGDHGMAFDTPDGSSSTYENGHISNFHVPLLFLHPSLPRVQVNAKTTSLSIVPTILDLLIQTHSLNPTATETASRLIHQYQGQSLVRTFVPSKDGGRQLWYFGIINPGGSLLAISSAAAPWRLVLPLCSSAELRFTDLGSDPSEEHPVTDWTLEKLIKRVRKSHGDAAAAWVEHAEQLGRWWFWEQRSRWNYHKAARSTDRSAGDSQGGQIRKKHWWET</sequence>
<evidence type="ECO:0000256" key="2">
    <source>
        <dbReference type="SAM" id="Phobius"/>
    </source>
</evidence>
<organism evidence="4 5">
    <name type="scientific">Glonium stellatum</name>
    <dbReference type="NCBI Taxonomy" id="574774"/>
    <lineage>
        <taxon>Eukaryota</taxon>
        <taxon>Fungi</taxon>
        <taxon>Dikarya</taxon>
        <taxon>Ascomycota</taxon>
        <taxon>Pezizomycotina</taxon>
        <taxon>Dothideomycetes</taxon>
        <taxon>Pleosporomycetidae</taxon>
        <taxon>Gloniales</taxon>
        <taxon>Gloniaceae</taxon>
        <taxon>Glonium</taxon>
    </lineage>
</organism>
<keyword evidence="2" id="KW-0472">Membrane</keyword>
<evidence type="ECO:0000313" key="4">
    <source>
        <dbReference type="EMBL" id="OCL01334.1"/>
    </source>
</evidence>
<dbReference type="SUPFAM" id="SSF53649">
    <property type="entry name" value="Alkaline phosphatase-like"/>
    <property type="match status" value="1"/>
</dbReference>
<dbReference type="PANTHER" id="PTHR43751:SF3">
    <property type="entry name" value="SULFATASE N-TERMINAL DOMAIN-CONTAINING PROTEIN"/>
    <property type="match status" value="1"/>
</dbReference>
<dbReference type="PANTHER" id="PTHR43751">
    <property type="entry name" value="SULFATASE"/>
    <property type="match status" value="1"/>
</dbReference>
<keyword evidence="2" id="KW-0812">Transmembrane</keyword>
<feature type="transmembrane region" description="Helical" evidence="2">
    <location>
        <begin position="96"/>
        <end position="117"/>
    </location>
</feature>
<feature type="transmembrane region" description="Helical" evidence="2">
    <location>
        <begin position="137"/>
        <end position="162"/>
    </location>
</feature>
<dbReference type="InterPro" id="IPR000917">
    <property type="entry name" value="Sulfatase_N"/>
</dbReference>